<evidence type="ECO:0000259" key="6">
    <source>
        <dbReference type="PROSITE" id="PS50111"/>
    </source>
</evidence>
<dbReference type="InterPro" id="IPR004090">
    <property type="entry name" value="Chemotax_Me-accpt_rcpt"/>
</dbReference>
<evidence type="ECO:0000256" key="5">
    <source>
        <dbReference type="SAM" id="Phobius"/>
    </source>
</evidence>
<dbReference type="GO" id="GO:0006935">
    <property type="term" value="P:chemotaxis"/>
    <property type="evidence" value="ECO:0007669"/>
    <property type="project" value="UniProtKB-KW"/>
</dbReference>
<dbReference type="CDD" id="cd06225">
    <property type="entry name" value="HAMP"/>
    <property type="match status" value="1"/>
</dbReference>
<evidence type="ECO:0000256" key="2">
    <source>
        <dbReference type="ARBA" id="ARBA00029447"/>
    </source>
</evidence>
<dbReference type="PANTHER" id="PTHR43531">
    <property type="entry name" value="PROTEIN ICFG"/>
    <property type="match status" value="1"/>
</dbReference>
<keyword evidence="4" id="KW-0175">Coiled coil</keyword>
<dbReference type="SUPFAM" id="SSF158472">
    <property type="entry name" value="HAMP domain-like"/>
    <property type="match status" value="1"/>
</dbReference>
<accession>A0A2D2CVI7</accession>
<dbReference type="SMART" id="SM00304">
    <property type="entry name" value="HAMP"/>
    <property type="match status" value="2"/>
</dbReference>
<keyword evidence="5" id="KW-0812">Transmembrane</keyword>
<dbReference type="STRING" id="595536.GCA_000178815_00607"/>
<keyword evidence="5" id="KW-0472">Membrane</keyword>
<name>A0A2D2CVI7_METT3</name>
<comment type="similarity">
    <text evidence="2">Belongs to the methyl-accepting chemotaxis (MCP) protein family.</text>
</comment>
<dbReference type="Gene3D" id="6.10.340.10">
    <property type="match status" value="1"/>
</dbReference>
<feature type="coiled-coil region" evidence="4">
    <location>
        <begin position="259"/>
        <end position="293"/>
    </location>
</feature>
<dbReference type="Proteomes" id="UP000230709">
    <property type="component" value="Chromosome"/>
</dbReference>
<dbReference type="InterPro" id="IPR051310">
    <property type="entry name" value="MCP_chemotaxis"/>
</dbReference>
<sequence length="613" mass="65923">MVERPLKAAFDPMKSSLTRKLGGVVALLGALALCLSFFIVLQSRLHSRQTEEIEAAYDFASMARGLVQATQHAAIAANAVFSADEKNEFGRKLDTLRQALTRLHEASDALLSRADHRLTESQRTQLALAVREFIAYQNETIELGLSVSPKAALLQANDEATVANRERMIADMDAFARVTLERLAANRRAQEAERSLGETLTLVVPAAAVVIALGVAFWIVATQIQGPLATIALAMKRASEQDFGADIPFVERRDEIGDMARALRAFEAAEQEKRRLEADAETQRRLAAELHEASELERRRTADEQAKVVASLARGLERLSYGDFTIRLATPFARDYEPLRADFNTAVERLGQAMTAVAKNSRAVLDGTQEAGRVADHLAERSERQAVDLERATADLDRSTDAIRRTAQTTAKARDLVTRASGGAREGGEVLRETITAMSAIEASSGEIGQIVGLIDDIAFQTNLLALNAGVEAARSGEAGRGFAVVASEVRALAQRALEAAKQIGVLVSTSQAQVAKGVALVNETSRTLTGVVQLTSATCALVDEAAASSQEHSTSLGDICATIGRIDRTTRENAVMAEQSSSASAALAERTRELIEQIGRLQIVVTDEARAA</sequence>
<proteinExistence type="inferred from homology"/>
<dbReference type="AlphaFoldDB" id="A0A2D2CVI7"/>
<keyword evidence="5" id="KW-1133">Transmembrane helix</keyword>
<keyword evidence="3" id="KW-0807">Transducer</keyword>
<dbReference type="PROSITE" id="PS50885">
    <property type="entry name" value="HAMP"/>
    <property type="match status" value="2"/>
</dbReference>
<dbReference type="GO" id="GO:0004888">
    <property type="term" value="F:transmembrane signaling receptor activity"/>
    <property type="evidence" value="ECO:0007669"/>
    <property type="project" value="InterPro"/>
</dbReference>
<dbReference type="PROSITE" id="PS50111">
    <property type="entry name" value="CHEMOTAXIS_TRANSDUC_2"/>
    <property type="match status" value="1"/>
</dbReference>
<dbReference type="Gene3D" id="1.10.287.950">
    <property type="entry name" value="Methyl-accepting chemotaxis protein"/>
    <property type="match status" value="1"/>
</dbReference>
<evidence type="ECO:0000313" key="8">
    <source>
        <dbReference type="EMBL" id="ATQ66747.1"/>
    </source>
</evidence>
<evidence type="ECO:0000256" key="4">
    <source>
        <dbReference type="SAM" id="Coils"/>
    </source>
</evidence>
<reference evidence="9" key="1">
    <citation type="submission" date="2017-10" db="EMBL/GenBank/DDBJ databases">
        <title>Completed PacBio SMRT sequence of Methylosinus trichosporium OB3b reveals presence of a third large plasmid.</title>
        <authorList>
            <person name="Charles T.C."/>
            <person name="Lynch M.D.J."/>
            <person name="Heil J.R."/>
            <person name="Cheng J."/>
        </authorList>
    </citation>
    <scope>NUCLEOTIDE SEQUENCE [LARGE SCALE GENOMIC DNA]</scope>
    <source>
        <strain evidence="9">OB3b</strain>
    </source>
</reference>
<evidence type="ECO:0000313" key="9">
    <source>
        <dbReference type="Proteomes" id="UP000230709"/>
    </source>
</evidence>
<keyword evidence="1" id="KW-0145">Chemotaxis</keyword>
<dbReference type="InterPro" id="IPR004089">
    <property type="entry name" value="MCPsignal_dom"/>
</dbReference>
<dbReference type="PRINTS" id="PR00260">
    <property type="entry name" value="CHEMTRNSDUCR"/>
</dbReference>
<dbReference type="EMBL" id="CP023737">
    <property type="protein sequence ID" value="ATQ66747.1"/>
    <property type="molecule type" value="Genomic_DNA"/>
</dbReference>
<dbReference type="Pfam" id="PF00672">
    <property type="entry name" value="HAMP"/>
    <property type="match status" value="1"/>
</dbReference>
<evidence type="ECO:0000256" key="3">
    <source>
        <dbReference type="PROSITE-ProRule" id="PRU00284"/>
    </source>
</evidence>
<protein>
    <submittedName>
        <fullName evidence="8">Methyl-accepting chemotaxis protein</fullName>
    </submittedName>
</protein>
<evidence type="ECO:0000259" key="7">
    <source>
        <dbReference type="PROSITE" id="PS50885"/>
    </source>
</evidence>
<feature type="domain" description="HAMP" evidence="7">
    <location>
        <begin position="303"/>
        <end position="355"/>
    </location>
</feature>
<dbReference type="GO" id="GO:0007165">
    <property type="term" value="P:signal transduction"/>
    <property type="evidence" value="ECO:0007669"/>
    <property type="project" value="UniProtKB-KW"/>
</dbReference>
<organism evidence="8 9">
    <name type="scientific">Methylosinus trichosporium (strain ATCC 35070 / NCIMB 11131 / UNIQEM 75 / OB3b)</name>
    <dbReference type="NCBI Taxonomy" id="595536"/>
    <lineage>
        <taxon>Bacteria</taxon>
        <taxon>Pseudomonadati</taxon>
        <taxon>Pseudomonadota</taxon>
        <taxon>Alphaproteobacteria</taxon>
        <taxon>Hyphomicrobiales</taxon>
        <taxon>Methylocystaceae</taxon>
        <taxon>Methylosinus</taxon>
    </lineage>
</organism>
<dbReference type="InterPro" id="IPR003660">
    <property type="entry name" value="HAMP_dom"/>
</dbReference>
<keyword evidence="9" id="KW-1185">Reference proteome</keyword>
<gene>
    <name evidence="8" type="ORF">CQW49_01680</name>
</gene>
<evidence type="ECO:0000256" key="1">
    <source>
        <dbReference type="ARBA" id="ARBA00022500"/>
    </source>
</evidence>
<feature type="transmembrane region" description="Helical" evidence="5">
    <location>
        <begin position="200"/>
        <end position="221"/>
    </location>
</feature>
<feature type="domain" description="HAMP" evidence="7">
    <location>
        <begin position="222"/>
        <end position="275"/>
    </location>
</feature>
<dbReference type="PANTHER" id="PTHR43531:SF11">
    <property type="entry name" value="METHYL-ACCEPTING CHEMOTAXIS PROTEIN 3"/>
    <property type="match status" value="1"/>
</dbReference>
<dbReference type="SUPFAM" id="SSF58104">
    <property type="entry name" value="Methyl-accepting chemotaxis protein (MCP) signaling domain"/>
    <property type="match status" value="1"/>
</dbReference>
<dbReference type="SMART" id="SM00283">
    <property type="entry name" value="MA"/>
    <property type="match status" value="1"/>
</dbReference>
<feature type="domain" description="Methyl-accepting transducer" evidence="6">
    <location>
        <begin position="360"/>
        <end position="589"/>
    </location>
</feature>
<dbReference type="KEGG" id="mtw:CQW49_01680"/>
<feature type="transmembrane region" description="Helical" evidence="5">
    <location>
        <begin position="20"/>
        <end position="41"/>
    </location>
</feature>
<dbReference type="GO" id="GO:0016020">
    <property type="term" value="C:membrane"/>
    <property type="evidence" value="ECO:0007669"/>
    <property type="project" value="InterPro"/>
</dbReference>
<dbReference type="Pfam" id="PF00015">
    <property type="entry name" value="MCPsignal"/>
    <property type="match status" value="1"/>
</dbReference>